<dbReference type="EMBL" id="CP123443">
    <property type="protein sequence ID" value="WGK69523.1"/>
    <property type="molecule type" value="Genomic_DNA"/>
</dbReference>
<dbReference type="InterPro" id="IPR004033">
    <property type="entry name" value="UbiE/COQ5_MeTrFase"/>
</dbReference>
<dbReference type="Proteomes" id="UP001228690">
    <property type="component" value="Chromosome"/>
</dbReference>
<dbReference type="PROSITE" id="PS01184">
    <property type="entry name" value="UBIE_2"/>
    <property type="match status" value="1"/>
</dbReference>
<keyword evidence="4" id="KW-0949">S-adenosyl-L-methionine</keyword>
<evidence type="ECO:0000256" key="3">
    <source>
        <dbReference type="ARBA" id="ARBA00022679"/>
    </source>
</evidence>
<keyword evidence="1" id="KW-0474">Menaquinone biosynthesis</keyword>
<dbReference type="Pfam" id="PF01209">
    <property type="entry name" value="Ubie_methyltran"/>
    <property type="match status" value="1"/>
</dbReference>
<evidence type="ECO:0000256" key="1">
    <source>
        <dbReference type="ARBA" id="ARBA00022428"/>
    </source>
</evidence>
<keyword evidence="6" id="KW-1185">Reference proteome</keyword>
<proteinExistence type="predicted"/>
<evidence type="ECO:0000256" key="4">
    <source>
        <dbReference type="ARBA" id="ARBA00022691"/>
    </source>
</evidence>
<dbReference type="CDD" id="cd02440">
    <property type="entry name" value="AdoMet_MTases"/>
    <property type="match status" value="1"/>
</dbReference>
<dbReference type="GO" id="GO:0008168">
    <property type="term" value="F:methyltransferase activity"/>
    <property type="evidence" value="ECO:0007669"/>
    <property type="project" value="UniProtKB-KW"/>
</dbReference>
<dbReference type="PROSITE" id="PS51608">
    <property type="entry name" value="SAM_MT_UBIE"/>
    <property type="match status" value="1"/>
</dbReference>
<dbReference type="InterPro" id="IPR023576">
    <property type="entry name" value="UbiE/COQ5_MeTrFase_CS"/>
</dbReference>
<name>A0ABY8MJZ2_9SPIO</name>
<gene>
    <name evidence="5" type="ORF">P0082_01295</name>
</gene>
<dbReference type="InterPro" id="IPR029063">
    <property type="entry name" value="SAM-dependent_MTases_sf"/>
</dbReference>
<organism evidence="5 6">
    <name type="scientific">Candidatus Haliotispira prima</name>
    <dbReference type="NCBI Taxonomy" id="3034016"/>
    <lineage>
        <taxon>Bacteria</taxon>
        <taxon>Pseudomonadati</taxon>
        <taxon>Spirochaetota</taxon>
        <taxon>Spirochaetia</taxon>
        <taxon>Spirochaetales</taxon>
        <taxon>Spirochaetaceae</taxon>
        <taxon>Candidatus Haliotispira</taxon>
    </lineage>
</organism>
<sequence length="273" mass="29997">MDTKPLDTESFTPLRRIDLGDATQKRNYSRNVFAAVAPVYKQIAVILSFGRDQAWKRMLVTSLPEKLGEDRAGTGALCLDLACGTGDITRALSLRYPKSKVIGLDLSEKMIAEASREMKERPQEAYQNIALEMGDMSALPMASESVDLLTGGYALRNAPNLNQALGEMSRVLKPGSMALFLEFSKPPNKFLAAIEYGLLKFWGGLWGLLLHGKPEVYAYIAENLKHFPDREGLSVQLENNGLATVSSRLLLGGFLALTVCRKKENHSAESTQG</sequence>
<dbReference type="RefSeq" id="WP_326927707.1">
    <property type="nucleotide sequence ID" value="NZ_CP123443.1"/>
</dbReference>
<dbReference type="GO" id="GO:0032259">
    <property type="term" value="P:methylation"/>
    <property type="evidence" value="ECO:0007669"/>
    <property type="project" value="UniProtKB-KW"/>
</dbReference>
<dbReference type="PANTHER" id="PTHR43591">
    <property type="entry name" value="METHYLTRANSFERASE"/>
    <property type="match status" value="1"/>
</dbReference>
<protein>
    <submittedName>
        <fullName evidence="5">Class I SAM-dependent methyltransferase</fullName>
        <ecNumber evidence="5">2.1.1.-</ecNumber>
    </submittedName>
</protein>
<evidence type="ECO:0000313" key="6">
    <source>
        <dbReference type="Proteomes" id="UP001228690"/>
    </source>
</evidence>
<dbReference type="EC" id="2.1.1.-" evidence="5"/>
<dbReference type="PANTHER" id="PTHR43591:SF24">
    <property type="entry name" value="2-METHOXY-6-POLYPRENYL-1,4-BENZOQUINOL METHYLASE, MITOCHONDRIAL"/>
    <property type="match status" value="1"/>
</dbReference>
<keyword evidence="3 5" id="KW-0808">Transferase</keyword>
<evidence type="ECO:0000256" key="2">
    <source>
        <dbReference type="ARBA" id="ARBA00022603"/>
    </source>
</evidence>
<evidence type="ECO:0000313" key="5">
    <source>
        <dbReference type="EMBL" id="WGK69523.1"/>
    </source>
</evidence>
<dbReference type="Gene3D" id="3.40.50.150">
    <property type="entry name" value="Vaccinia Virus protein VP39"/>
    <property type="match status" value="1"/>
</dbReference>
<reference evidence="5 6" key="1">
    <citation type="submission" date="2023-04" db="EMBL/GenBank/DDBJ databases">
        <title>Spirochaete genome identified in red abalone sample constitutes a novel genus.</title>
        <authorList>
            <person name="Sharma S.P."/>
            <person name="Purcell C.M."/>
            <person name="Hyde J.R."/>
            <person name="Severin A.J."/>
        </authorList>
    </citation>
    <scope>NUCLEOTIDE SEQUENCE [LARGE SCALE GENOMIC DNA]</scope>
    <source>
        <strain evidence="5 6">SP-2023</strain>
    </source>
</reference>
<keyword evidence="2 5" id="KW-0489">Methyltransferase</keyword>
<dbReference type="SUPFAM" id="SSF53335">
    <property type="entry name" value="S-adenosyl-L-methionine-dependent methyltransferases"/>
    <property type="match status" value="1"/>
</dbReference>
<accession>A0ABY8MJZ2</accession>